<name>A0A1X7GAR6_9PROT</name>
<dbReference type="EMBL" id="FXAK01000007">
    <property type="protein sequence ID" value="SMF66746.1"/>
    <property type="molecule type" value="Genomic_DNA"/>
</dbReference>
<organism evidence="5 6">
    <name type="scientific">Azospirillum oryzae</name>
    <dbReference type="NCBI Taxonomy" id="286727"/>
    <lineage>
        <taxon>Bacteria</taxon>
        <taxon>Pseudomonadati</taxon>
        <taxon>Pseudomonadota</taxon>
        <taxon>Alphaproteobacteria</taxon>
        <taxon>Rhodospirillales</taxon>
        <taxon>Azospirillaceae</taxon>
        <taxon>Azospirillum</taxon>
    </lineage>
</organism>
<dbReference type="RefSeq" id="WP_085087730.1">
    <property type="nucleotide sequence ID" value="NZ_FXAK01000007.1"/>
</dbReference>
<dbReference type="Pfam" id="PF08241">
    <property type="entry name" value="Methyltransf_11"/>
    <property type="match status" value="1"/>
</dbReference>
<comment type="similarity">
    <text evidence="1">Belongs to the methyltransferase superfamily.</text>
</comment>
<feature type="domain" description="Methyltransferase type 11" evidence="4">
    <location>
        <begin position="50"/>
        <end position="137"/>
    </location>
</feature>
<dbReference type="AlphaFoldDB" id="A0A1X7GAR6"/>
<dbReference type="InterPro" id="IPR051052">
    <property type="entry name" value="Diverse_substrate_MTase"/>
</dbReference>
<keyword evidence="3 5" id="KW-0808">Transferase</keyword>
<evidence type="ECO:0000256" key="2">
    <source>
        <dbReference type="ARBA" id="ARBA00022603"/>
    </source>
</evidence>
<dbReference type="InterPro" id="IPR013216">
    <property type="entry name" value="Methyltransf_11"/>
</dbReference>
<evidence type="ECO:0000313" key="5">
    <source>
        <dbReference type="EMBL" id="SMF66746.1"/>
    </source>
</evidence>
<dbReference type="InterPro" id="IPR029063">
    <property type="entry name" value="SAM-dependent_MTases_sf"/>
</dbReference>
<proteinExistence type="inferred from homology"/>
<dbReference type="SUPFAM" id="SSF53335">
    <property type="entry name" value="S-adenosyl-L-methionine-dependent methyltransferases"/>
    <property type="match status" value="1"/>
</dbReference>
<evidence type="ECO:0000259" key="4">
    <source>
        <dbReference type="Pfam" id="PF08241"/>
    </source>
</evidence>
<dbReference type="GO" id="GO:0008757">
    <property type="term" value="F:S-adenosylmethionine-dependent methyltransferase activity"/>
    <property type="evidence" value="ECO:0007669"/>
    <property type="project" value="InterPro"/>
</dbReference>
<dbReference type="Gene3D" id="3.40.50.150">
    <property type="entry name" value="Vaccinia Virus protein VP39"/>
    <property type="match status" value="1"/>
</dbReference>
<dbReference type="PANTHER" id="PTHR44942">
    <property type="entry name" value="METHYLTRANSF_11 DOMAIN-CONTAINING PROTEIN"/>
    <property type="match status" value="1"/>
</dbReference>
<gene>
    <name evidence="5" type="ORF">SAMN02982917_3528</name>
</gene>
<dbReference type="Proteomes" id="UP000192936">
    <property type="component" value="Unassembled WGS sequence"/>
</dbReference>
<dbReference type="STRING" id="286727.SAMN02982917_3528"/>
<evidence type="ECO:0000256" key="1">
    <source>
        <dbReference type="ARBA" id="ARBA00008361"/>
    </source>
</evidence>
<dbReference type="OrthoDB" id="9797252at2"/>
<evidence type="ECO:0000313" key="6">
    <source>
        <dbReference type="Proteomes" id="UP000192936"/>
    </source>
</evidence>
<dbReference type="CDD" id="cd02440">
    <property type="entry name" value="AdoMet_MTases"/>
    <property type="match status" value="1"/>
</dbReference>
<keyword evidence="2 5" id="KW-0489">Methyltransferase</keyword>
<sequence length="261" mass="28624">MPSFPTSFPTSFKDHFSGHAGDYRAFRPTYPPGLAAALADAAPARDLAWDVGCGNGQFSVSLADQFAAVHATDASAEQIAQAEAHPRVRYAVAPADDSGLPDGCCDLIVAAQAAHWFDLGRFYAEVRRVAKPGAAVALVCYGRQWLDHPMLDPVVERFHNGTLGRYWPADRWKVIGGYRGMDFPFPELPVPPLAMEAVWTLPRLLGYMNTWSGVKAATKALGRNPLEDFAEEIAPLWGDAETERRIRWPLTVRLGRVLPPP</sequence>
<evidence type="ECO:0000256" key="3">
    <source>
        <dbReference type="ARBA" id="ARBA00022679"/>
    </source>
</evidence>
<reference evidence="5 6" key="1">
    <citation type="submission" date="2017-04" db="EMBL/GenBank/DDBJ databases">
        <authorList>
            <person name="Afonso C.L."/>
            <person name="Miller P.J."/>
            <person name="Scott M.A."/>
            <person name="Spackman E."/>
            <person name="Goraichik I."/>
            <person name="Dimitrov K.M."/>
            <person name="Suarez D.L."/>
            <person name="Swayne D.E."/>
        </authorList>
    </citation>
    <scope>NUCLEOTIDE SEQUENCE [LARGE SCALE GENOMIC DNA]</scope>
    <source>
        <strain evidence="5 6">A2P</strain>
    </source>
</reference>
<protein>
    <submittedName>
        <fullName evidence="5">SAM-dependent methyltransferase</fullName>
    </submittedName>
</protein>
<dbReference type="PANTHER" id="PTHR44942:SF4">
    <property type="entry name" value="METHYLTRANSFERASE TYPE 11 DOMAIN-CONTAINING PROTEIN"/>
    <property type="match status" value="1"/>
</dbReference>
<accession>A0A1X7GAR6</accession>
<dbReference type="GO" id="GO:0032259">
    <property type="term" value="P:methylation"/>
    <property type="evidence" value="ECO:0007669"/>
    <property type="project" value="UniProtKB-KW"/>
</dbReference>